<evidence type="ECO:0000313" key="3">
    <source>
        <dbReference type="WBParaSite" id="jg2800"/>
    </source>
</evidence>
<protein>
    <submittedName>
        <fullName evidence="3">Uncharacterized protein</fullName>
    </submittedName>
</protein>
<keyword evidence="2" id="KW-1185">Reference proteome</keyword>
<reference evidence="3" key="1">
    <citation type="submission" date="2022-11" db="UniProtKB">
        <authorList>
            <consortium name="WormBaseParasite"/>
        </authorList>
    </citation>
    <scope>IDENTIFICATION</scope>
</reference>
<dbReference type="InterPro" id="IPR019429">
    <property type="entry name" value="7TM_GPCR_serpentine_rcpt_Sri"/>
</dbReference>
<evidence type="ECO:0000256" key="1">
    <source>
        <dbReference type="SAM" id="SignalP"/>
    </source>
</evidence>
<dbReference type="AlphaFoldDB" id="A0A915E4P7"/>
<sequence>MIVVSVVSFGVAAILQLPSAQAICCAAFLLSSLHTTANGVVMILMVKPYRNFVIICFKKLLSPFKKKAVSTNNSHCLTSACSDLSRNIPIV</sequence>
<dbReference type="Proteomes" id="UP000887574">
    <property type="component" value="Unplaced"/>
</dbReference>
<feature type="signal peptide" evidence="1">
    <location>
        <begin position="1"/>
        <end position="22"/>
    </location>
</feature>
<accession>A0A915E4P7</accession>
<dbReference type="WBParaSite" id="jg2800">
    <property type="protein sequence ID" value="jg2800"/>
    <property type="gene ID" value="jg2800"/>
</dbReference>
<feature type="chain" id="PRO_5037802802" evidence="1">
    <location>
        <begin position="23"/>
        <end position="91"/>
    </location>
</feature>
<name>A0A915E4P7_9BILA</name>
<proteinExistence type="predicted"/>
<evidence type="ECO:0000313" key="2">
    <source>
        <dbReference type="Proteomes" id="UP000887574"/>
    </source>
</evidence>
<keyword evidence="1" id="KW-0732">Signal</keyword>
<dbReference type="Pfam" id="PF10327">
    <property type="entry name" value="7TM_GPCR_Sri"/>
    <property type="match status" value="1"/>
</dbReference>
<organism evidence="2 3">
    <name type="scientific">Ditylenchus dipsaci</name>
    <dbReference type="NCBI Taxonomy" id="166011"/>
    <lineage>
        <taxon>Eukaryota</taxon>
        <taxon>Metazoa</taxon>
        <taxon>Ecdysozoa</taxon>
        <taxon>Nematoda</taxon>
        <taxon>Chromadorea</taxon>
        <taxon>Rhabditida</taxon>
        <taxon>Tylenchina</taxon>
        <taxon>Tylenchomorpha</taxon>
        <taxon>Sphaerularioidea</taxon>
        <taxon>Anguinidae</taxon>
        <taxon>Anguininae</taxon>
        <taxon>Ditylenchus</taxon>
    </lineage>
</organism>